<dbReference type="EMBL" id="JAOPGA020001767">
    <property type="protein sequence ID" value="KAL0491169.1"/>
    <property type="molecule type" value="Genomic_DNA"/>
</dbReference>
<proteinExistence type="predicted"/>
<reference evidence="1 2" key="1">
    <citation type="submission" date="2024-03" db="EMBL/GenBank/DDBJ databases">
        <title>The Acrasis kona genome and developmental transcriptomes reveal deep origins of eukaryotic multicellular pathways.</title>
        <authorList>
            <person name="Sheikh S."/>
            <person name="Fu C.-J."/>
            <person name="Brown M.W."/>
            <person name="Baldauf S.L."/>
        </authorList>
    </citation>
    <scope>NUCLEOTIDE SEQUENCE [LARGE SCALE GENOMIC DNA]</scope>
    <source>
        <strain evidence="1 2">ATCC MYA-3509</strain>
    </source>
</reference>
<sequence>MCATLIKLMEEDVDRDSLYLDEQLKILKNICYEKDYWKELELKSIIGEEIIKTEVVQADCDEHFKNTKDNFESLMKDIRRLIDKLNFNKIIEILNDLQSTSNSTIPPSLNYNVE</sequence>
<gene>
    <name evidence="1" type="ORF">AKO1_009999</name>
</gene>
<keyword evidence="1" id="KW-0808">Transferase</keyword>
<name>A0AAW2ZP20_9EUKA</name>
<comment type="caution">
    <text evidence="1">The sequence shown here is derived from an EMBL/GenBank/DDBJ whole genome shotgun (WGS) entry which is preliminary data.</text>
</comment>
<keyword evidence="1" id="KW-0418">Kinase</keyword>
<dbReference type="AlphaFoldDB" id="A0AAW2ZP20"/>
<keyword evidence="2" id="KW-1185">Reference proteome</keyword>
<evidence type="ECO:0000313" key="2">
    <source>
        <dbReference type="Proteomes" id="UP001431209"/>
    </source>
</evidence>
<organism evidence="1 2">
    <name type="scientific">Acrasis kona</name>
    <dbReference type="NCBI Taxonomy" id="1008807"/>
    <lineage>
        <taxon>Eukaryota</taxon>
        <taxon>Discoba</taxon>
        <taxon>Heterolobosea</taxon>
        <taxon>Tetramitia</taxon>
        <taxon>Eutetramitia</taxon>
        <taxon>Acrasidae</taxon>
        <taxon>Acrasis</taxon>
    </lineage>
</organism>
<dbReference type="Proteomes" id="UP001431209">
    <property type="component" value="Unassembled WGS sequence"/>
</dbReference>
<dbReference type="GO" id="GO:0016301">
    <property type="term" value="F:kinase activity"/>
    <property type="evidence" value="ECO:0007669"/>
    <property type="project" value="UniProtKB-KW"/>
</dbReference>
<accession>A0AAW2ZP20</accession>
<evidence type="ECO:0000313" key="1">
    <source>
        <dbReference type="EMBL" id="KAL0491169.1"/>
    </source>
</evidence>
<protein>
    <submittedName>
        <fullName evidence="1">Cytidylate kinase</fullName>
    </submittedName>
</protein>